<dbReference type="PANTHER" id="PTHR24104:SF50">
    <property type="entry name" value="SMP-30_GLUCONOLACTONASE_LRE-LIKE REGION DOMAIN-CONTAINING PROTEIN"/>
    <property type="match status" value="1"/>
</dbReference>
<dbReference type="InterPro" id="IPR001258">
    <property type="entry name" value="NHL_repeat"/>
</dbReference>
<evidence type="ECO:0000256" key="4">
    <source>
        <dbReference type="SAM" id="Phobius"/>
    </source>
</evidence>
<dbReference type="Gene3D" id="2.120.10.30">
    <property type="entry name" value="TolB, C-terminal domain"/>
    <property type="match status" value="1"/>
</dbReference>
<feature type="region of interest" description="Disordered" evidence="3">
    <location>
        <begin position="99"/>
        <end position="130"/>
    </location>
</feature>
<dbReference type="InterPro" id="IPR011042">
    <property type="entry name" value="6-blade_b-propeller_TolB-like"/>
</dbReference>
<gene>
    <name evidence="5" type="ORF">BRAFLDRAFT_71380</name>
</gene>
<dbReference type="InParanoid" id="C3YJN1"/>
<keyword evidence="1" id="KW-0677">Repeat</keyword>
<feature type="transmembrane region" description="Helical" evidence="4">
    <location>
        <begin position="288"/>
        <end position="310"/>
    </location>
</feature>
<name>C3YJN1_BRAFL</name>
<reference evidence="5" key="1">
    <citation type="journal article" date="2008" name="Nature">
        <title>The amphioxus genome and the evolution of the chordate karyotype.</title>
        <authorList>
            <consortium name="US DOE Joint Genome Institute (JGI-PGF)"/>
            <person name="Putnam N.H."/>
            <person name="Butts T."/>
            <person name="Ferrier D.E.K."/>
            <person name="Furlong R.F."/>
            <person name="Hellsten U."/>
            <person name="Kawashima T."/>
            <person name="Robinson-Rechavi M."/>
            <person name="Shoguchi E."/>
            <person name="Terry A."/>
            <person name="Yu J.-K."/>
            <person name="Benito-Gutierrez E.L."/>
            <person name="Dubchak I."/>
            <person name="Garcia-Fernandez J."/>
            <person name="Gibson-Brown J.J."/>
            <person name="Grigoriev I.V."/>
            <person name="Horton A.C."/>
            <person name="de Jong P.J."/>
            <person name="Jurka J."/>
            <person name="Kapitonov V.V."/>
            <person name="Kohara Y."/>
            <person name="Kuroki Y."/>
            <person name="Lindquist E."/>
            <person name="Lucas S."/>
            <person name="Osoegawa K."/>
            <person name="Pennacchio L.A."/>
            <person name="Salamov A.A."/>
            <person name="Satou Y."/>
            <person name="Sauka-Spengler T."/>
            <person name="Schmutz J."/>
            <person name="Shin-I T."/>
            <person name="Toyoda A."/>
            <person name="Bronner-Fraser M."/>
            <person name="Fujiyama A."/>
            <person name="Holland L.Z."/>
            <person name="Holland P.W.H."/>
            <person name="Satoh N."/>
            <person name="Rokhsar D.S."/>
        </authorList>
    </citation>
    <scope>NUCLEOTIDE SEQUENCE [LARGE SCALE GENOMIC DNA]</scope>
    <source>
        <strain evidence="5">S238N-H82</strain>
        <tissue evidence="5">Testes</tissue>
    </source>
</reference>
<organism>
    <name type="scientific">Branchiostoma floridae</name>
    <name type="common">Florida lancelet</name>
    <name type="synonym">Amphioxus</name>
    <dbReference type="NCBI Taxonomy" id="7739"/>
    <lineage>
        <taxon>Eukaryota</taxon>
        <taxon>Metazoa</taxon>
        <taxon>Chordata</taxon>
        <taxon>Cephalochordata</taxon>
        <taxon>Leptocardii</taxon>
        <taxon>Amphioxiformes</taxon>
        <taxon>Branchiostomatidae</taxon>
        <taxon>Branchiostoma</taxon>
    </lineage>
</organism>
<dbReference type="PANTHER" id="PTHR24104">
    <property type="entry name" value="E3 UBIQUITIN-PROTEIN LIGASE NHLRC1-RELATED"/>
    <property type="match status" value="1"/>
</dbReference>
<dbReference type="InterPro" id="IPR050952">
    <property type="entry name" value="TRIM-NHL_E3_ligases"/>
</dbReference>
<dbReference type="InterPro" id="IPR011041">
    <property type="entry name" value="Quinoprot_gluc/sorb_DH_b-prop"/>
</dbReference>
<dbReference type="eggNOG" id="KOG2177">
    <property type="taxonomic scope" value="Eukaryota"/>
</dbReference>
<keyword evidence="4" id="KW-0472">Membrane</keyword>
<proteinExistence type="predicted"/>
<dbReference type="AlphaFoldDB" id="C3YJN1"/>
<evidence type="ECO:0000256" key="2">
    <source>
        <dbReference type="PROSITE-ProRule" id="PRU00504"/>
    </source>
</evidence>
<evidence type="ECO:0000313" key="5">
    <source>
        <dbReference type="EMBL" id="EEN59338.1"/>
    </source>
</evidence>
<dbReference type="SUPFAM" id="SSF50952">
    <property type="entry name" value="Soluble quinoprotein glucose dehydrogenase"/>
    <property type="match status" value="1"/>
</dbReference>
<evidence type="ECO:0000256" key="1">
    <source>
        <dbReference type="ARBA" id="ARBA00022737"/>
    </source>
</evidence>
<feature type="compositionally biased region" description="Basic and acidic residues" evidence="3">
    <location>
        <begin position="113"/>
        <end position="123"/>
    </location>
</feature>
<protein>
    <submittedName>
        <fullName evidence="5">Uncharacterized protein</fullName>
    </submittedName>
</protein>
<evidence type="ECO:0000256" key="3">
    <source>
        <dbReference type="SAM" id="MobiDB-lite"/>
    </source>
</evidence>
<keyword evidence="4" id="KW-0812">Transmembrane</keyword>
<feature type="region of interest" description="Disordered" evidence="3">
    <location>
        <begin position="218"/>
        <end position="259"/>
    </location>
</feature>
<accession>C3YJN1</accession>
<dbReference type="PROSITE" id="PS51125">
    <property type="entry name" value="NHL"/>
    <property type="match status" value="1"/>
</dbReference>
<feature type="compositionally biased region" description="Polar residues" evidence="3">
    <location>
        <begin position="228"/>
        <end position="240"/>
    </location>
</feature>
<keyword evidence="4" id="KW-1133">Transmembrane helix</keyword>
<dbReference type="EMBL" id="GG666520">
    <property type="protein sequence ID" value="EEN59338.1"/>
    <property type="molecule type" value="Genomic_DNA"/>
</dbReference>
<feature type="repeat" description="NHL" evidence="2">
    <location>
        <begin position="364"/>
        <end position="407"/>
    </location>
</feature>
<sequence length="637" mass="70553">MTEGSVCRQASSDGDPCSQCYSMHPCTQVSSVKSCRQCYSLNPCDQACSRKYGRKDGDDLIGKSGAKSCSQCYSLNPCDQACSLIYQRKDDDDQYLNIGSEARSGQDNSISPVEHRDEDHKGFLETNSEEQEVKETLDETKTALSNSKDRPLNLKGCNADIVVTVLRQENELLRRRTNNQHPNIVDVASDNETIEPYIISYMCPNLTHEEAECHSSMHQDDAQKNCAHPTNSENVTQPQNPEIGAQPQNPEIGAQPQSPENVLVSNPLYVPNIPKQAAYGLTCRRVSVVASVAILCVTLITCCLFVGLYINTNIQNAQKALADRGGFGGTGLTPTSGNLREVTMSSATFNSSQESRGSIVNSEKITVGGKGKGPGKLKGFTKVAVSRYNEIFVADGGNKRIQVFVMNGTFLRLFPAVVPGVTTKTMYPTDVTIDEKGNVWVVGFFVDSKRRQKCVLVKYNREGQPALNSANLLPCTYEYLVSVTFDAVNNKVIVAADTDIYIFSPDDSRYDRKFKSLKLARCVTSDKEGNIITAEGVGVHVYNHTGRLLFRILWKAKGVRIDYPQGVYRDSLGNIIIGSWTYHRVDIYRYNGTYVRTVVEVRLPWDFAVGPDGQLVVTTRKSKKQIITIFSRHTLFP</sequence>